<dbReference type="EMBL" id="LJQP01000345">
    <property type="protein sequence ID" value="KPX61995.1"/>
    <property type="molecule type" value="Genomic_DNA"/>
</dbReference>
<evidence type="ECO:0000313" key="2">
    <source>
        <dbReference type="Proteomes" id="UP000050265"/>
    </source>
</evidence>
<dbReference type="Proteomes" id="UP000050265">
    <property type="component" value="Unassembled WGS sequence"/>
</dbReference>
<accession>A0A0P9TVR0</accession>
<sequence length="96" mass="10742">MKEMFVSNAGFTSLALLDDQSVEMLQLNNINVVKADGVDIVAYKLLKKFSTTGGVKTKDLIKSSPILKSQITNQRLIRKNNYDYSSARISANLRFL</sequence>
<gene>
    <name evidence="1" type="ORF">ALO35_200027</name>
</gene>
<protein>
    <submittedName>
        <fullName evidence="1">Uncharacterized protein</fullName>
    </submittedName>
</protein>
<name>A0A0P9TVR0_PSEAV</name>
<proteinExistence type="predicted"/>
<evidence type="ECO:0000313" key="1">
    <source>
        <dbReference type="EMBL" id="KPX61995.1"/>
    </source>
</evidence>
<reference evidence="1 2" key="1">
    <citation type="submission" date="2015-09" db="EMBL/GenBank/DDBJ databases">
        <title>Genome announcement of multiple Pseudomonas syringae strains.</title>
        <authorList>
            <person name="Thakur S."/>
            <person name="Wang P.W."/>
            <person name="Gong Y."/>
            <person name="Weir B.S."/>
            <person name="Guttman D.S."/>
        </authorList>
    </citation>
    <scope>NUCLEOTIDE SEQUENCE [LARGE SCALE GENOMIC DNA]</scope>
    <source>
        <strain evidence="1 2">ICMP3507</strain>
    </source>
</reference>
<dbReference type="AlphaFoldDB" id="A0A0P9TVR0"/>
<comment type="caution">
    <text evidence="1">The sequence shown here is derived from an EMBL/GenBank/DDBJ whole genome shotgun (WGS) entry which is preliminary data.</text>
</comment>
<organism evidence="1 2">
    <name type="scientific">Pseudomonas amygdali pv. lachrymans</name>
    <name type="common">Pseudomonas syringae pv. lachrymans</name>
    <dbReference type="NCBI Taxonomy" id="53707"/>
    <lineage>
        <taxon>Bacteria</taxon>
        <taxon>Pseudomonadati</taxon>
        <taxon>Pseudomonadota</taxon>
        <taxon>Gammaproteobacteria</taxon>
        <taxon>Pseudomonadales</taxon>
        <taxon>Pseudomonadaceae</taxon>
        <taxon>Pseudomonas</taxon>
        <taxon>Pseudomonas amygdali</taxon>
    </lineage>
</organism>